<keyword evidence="5" id="KW-1185">Reference proteome</keyword>
<dbReference type="SUPFAM" id="SSF48592">
    <property type="entry name" value="GroEL equatorial domain-like"/>
    <property type="match status" value="1"/>
</dbReference>
<evidence type="ECO:0000256" key="1">
    <source>
        <dbReference type="ARBA" id="ARBA00022741"/>
    </source>
</evidence>
<name>A0A7R9LMS3_9ACAR</name>
<proteinExistence type="predicted"/>
<protein>
    <submittedName>
        <fullName evidence="4">Uncharacterized protein</fullName>
    </submittedName>
</protein>
<evidence type="ECO:0000313" key="4">
    <source>
        <dbReference type="EMBL" id="CAD7644494.1"/>
    </source>
</evidence>
<dbReference type="GO" id="GO:0140662">
    <property type="term" value="F:ATP-dependent protein folding chaperone"/>
    <property type="evidence" value="ECO:0007669"/>
    <property type="project" value="InterPro"/>
</dbReference>
<dbReference type="Proteomes" id="UP000759131">
    <property type="component" value="Unassembled WGS sequence"/>
</dbReference>
<dbReference type="EMBL" id="OC886189">
    <property type="protein sequence ID" value="CAD7644494.1"/>
    <property type="molecule type" value="Genomic_DNA"/>
</dbReference>
<dbReference type="Gene3D" id="1.10.560.10">
    <property type="entry name" value="GroEL-like equatorial domain"/>
    <property type="match status" value="1"/>
</dbReference>
<evidence type="ECO:0000256" key="3">
    <source>
        <dbReference type="ARBA" id="ARBA00023186"/>
    </source>
</evidence>
<dbReference type="AlphaFoldDB" id="A0A7R9LMS3"/>
<keyword evidence="3" id="KW-0143">Chaperone</keyword>
<dbReference type="EMBL" id="CAJPIZ010031614">
    <property type="protein sequence ID" value="CAG2120134.1"/>
    <property type="molecule type" value="Genomic_DNA"/>
</dbReference>
<evidence type="ECO:0000256" key="2">
    <source>
        <dbReference type="ARBA" id="ARBA00022840"/>
    </source>
</evidence>
<sequence>VVAEEADKISTLEQYAYRAFADALESIPMALAENSGLASIETVTEIKSRQIKEKNPWLGIDCLNKGTSDMKVQHVIETLTSKKQQISLATQLVKMILKIDDIRSNEGMFG</sequence>
<keyword evidence="1" id="KW-0547">Nucleotide-binding</keyword>
<evidence type="ECO:0000313" key="5">
    <source>
        <dbReference type="Proteomes" id="UP000759131"/>
    </source>
</evidence>
<keyword evidence="2" id="KW-0067">ATP-binding</keyword>
<reference evidence="4" key="1">
    <citation type="submission" date="2020-11" db="EMBL/GenBank/DDBJ databases">
        <authorList>
            <person name="Tran Van P."/>
        </authorList>
    </citation>
    <scope>NUCLEOTIDE SEQUENCE</scope>
</reference>
<dbReference type="Pfam" id="PF00118">
    <property type="entry name" value="Cpn60_TCP1"/>
    <property type="match status" value="1"/>
</dbReference>
<dbReference type="InterPro" id="IPR027413">
    <property type="entry name" value="GROEL-like_equatorial_sf"/>
</dbReference>
<dbReference type="GO" id="GO:0005524">
    <property type="term" value="F:ATP binding"/>
    <property type="evidence" value="ECO:0007669"/>
    <property type="project" value="UniProtKB-KW"/>
</dbReference>
<accession>A0A7R9LMS3</accession>
<dbReference type="PANTHER" id="PTHR11353">
    <property type="entry name" value="CHAPERONIN"/>
    <property type="match status" value="1"/>
</dbReference>
<gene>
    <name evidence="4" type="ORF">OSB1V03_LOCUS20081</name>
</gene>
<feature type="non-terminal residue" evidence="4">
    <location>
        <position position="1"/>
    </location>
</feature>
<dbReference type="OrthoDB" id="10248520at2759"/>
<organism evidence="4">
    <name type="scientific">Medioppia subpectinata</name>
    <dbReference type="NCBI Taxonomy" id="1979941"/>
    <lineage>
        <taxon>Eukaryota</taxon>
        <taxon>Metazoa</taxon>
        <taxon>Ecdysozoa</taxon>
        <taxon>Arthropoda</taxon>
        <taxon>Chelicerata</taxon>
        <taxon>Arachnida</taxon>
        <taxon>Acari</taxon>
        <taxon>Acariformes</taxon>
        <taxon>Sarcoptiformes</taxon>
        <taxon>Oribatida</taxon>
        <taxon>Brachypylina</taxon>
        <taxon>Oppioidea</taxon>
        <taxon>Oppiidae</taxon>
        <taxon>Medioppia</taxon>
    </lineage>
</organism>
<dbReference type="InterPro" id="IPR002423">
    <property type="entry name" value="Cpn60/GroEL/TCP-1"/>
</dbReference>
<dbReference type="InterPro" id="IPR017998">
    <property type="entry name" value="Chaperone_TCP-1"/>
</dbReference>